<dbReference type="Pfam" id="PF00561">
    <property type="entry name" value="Abhydrolase_1"/>
    <property type="match status" value="1"/>
</dbReference>
<reference evidence="4" key="2">
    <citation type="submission" date="2017-09" db="EMBL/GenBank/DDBJ databases">
        <title>FDA dAtabase for Regulatory Grade micrObial Sequences (FDA-ARGOS): Supporting development and validation of Infectious Disease Dx tests.</title>
        <authorList>
            <person name="Minogue T."/>
            <person name="Wolcott M."/>
            <person name="Wasieloski L."/>
            <person name="Aguilar W."/>
            <person name="Moore D."/>
            <person name="Tallon L."/>
            <person name="Sadzewicz L."/>
            <person name="Ott S."/>
            <person name="Zhao X."/>
            <person name="Nagaraj S."/>
            <person name="Vavikolanu K."/>
            <person name="Aluvathingal J."/>
            <person name="Nadendla S."/>
            <person name="Sichtig H."/>
        </authorList>
    </citation>
    <scope>NUCLEOTIDE SEQUENCE [LARGE SCALE GENOMIC DNA]</scope>
    <source>
        <strain evidence="4">FDAARGOS_404</strain>
    </source>
</reference>
<dbReference type="EC" id="3.1.1.24" evidence="3"/>
<dbReference type="InterPro" id="IPR000073">
    <property type="entry name" value="AB_hydrolase_1"/>
</dbReference>
<dbReference type="NCBIfam" id="TIGR02427">
    <property type="entry name" value="protocat_pcaD"/>
    <property type="match status" value="1"/>
</dbReference>
<evidence type="ECO:0000259" key="1">
    <source>
        <dbReference type="Pfam" id="PF00561"/>
    </source>
</evidence>
<sequence>MDLDYRLDGPQEAPVLVLSNSLGTTWQMWQPQMAALTEHFRVLRYNTRGHGRSPLPESGISLATLGQDVIALLDHLDIERAFFCGISLGGMTGMWLNCHAASRFSRIVVANTAAKIGEAKGWLQRAATVRQQGMAPVASTAADRWFTPAYREQHPGTVQRLIDDLAHTPVEGYAACCEALAATDLRPDVAAMLRPMLVIAGEDDPVTTVQDARWLAAQAKQTEWVALPASHLSNVACPDAFNHHVVTFLTAGAVHDHHH</sequence>
<dbReference type="InterPro" id="IPR026968">
    <property type="entry name" value="PcaD/CatD"/>
</dbReference>
<dbReference type="InterPro" id="IPR029058">
    <property type="entry name" value="AB_hydrolase_fold"/>
</dbReference>
<evidence type="ECO:0000313" key="3">
    <source>
        <dbReference type="EMBL" id="VTP69287.1"/>
    </source>
</evidence>
<dbReference type="InterPro" id="IPR050471">
    <property type="entry name" value="AB_hydrolase"/>
</dbReference>
<reference evidence="3 5" key="3">
    <citation type="submission" date="2019-05" db="EMBL/GenBank/DDBJ databases">
        <authorList>
            <consortium name="Pathogen Informatics"/>
        </authorList>
    </citation>
    <scope>NUCLEOTIDE SEQUENCE [LARGE SCALE GENOMIC DNA]</scope>
    <source>
        <strain evidence="3 5">NCTC13032</strain>
    </source>
</reference>
<protein>
    <submittedName>
        <fullName evidence="2 3">3-oxoadipate enol-lactonase</fullName>
        <ecNumber evidence="3">3.1.1.24</ecNumber>
    </submittedName>
</protein>
<dbReference type="Proteomes" id="UP000222768">
    <property type="component" value="Unassembled WGS sequence"/>
</dbReference>
<dbReference type="SUPFAM" id="SSF53474">
    <property type="entry name" value="alpha/beta-Hydrolases"/>
    <property type="match status" value="1"/>
</dbReference>
<feature type="domain" description="AB hydrolase-1" evidence="1">
    <location>
        <begin position="14"/>
        <end position="233"/>
    </location>
</feature>
<organism evidence="3 5">
    <name type="scientific">Leclercia adecarboxylata</name>
    <dbReference type="NCBI Taxonomy" id="83655"/>
    <lineage>
        <taxon>Bacteria</taxon>
        <taxon>Pseudomonadati</taxon>
        <taxon>Pseudomonadota</taxon>
        <taxon>Gammaproteobacteria</taxon>
        <taxon>Enterobacterales</taxon>
        <taxon>Enterobacteriaceae</taxon>
        <taxon>Leclercia</taxon>
    </lineage>
</organism>
<reference evidence="2" key="1">
    <citation type="submission" date="2017-09" db="EMBL/GenBank/DDBJ databases">
        <title>FDA dAtabase for Regulatory Grade micrObial Sequences (FDA-ARGOS): Supporting development and validation of Infectious Disease Dx tests.</title>
        <authorList>
            <person name="Minogue T."/>
            <person name="Wolcott M."/>
            <person name="Wasieloski L."/>
            <person name="Aguilar W."/>
            <person name="Moore D."/>
            <person name="Tallon L.J."/>
            <person name="Sadzewicz L."/>
            <person name="Ott S."/>
            <person name="Zhao X."/>
            <person name="Nagaraj S."/>
            <person name="Vavikolanu K."/>
            <person name="Aluvathingal J."/>
            <person name="Nadendla S."/>
            <person name="Sichtig H."/>
        </authorList>
    </citation>
    <scope>NUCLEOTIDE SEQUENCE</scope>
    <source>
        <strain evidence="2">FDAARGOS_404</strain>
    </source>
</reference>
<dbReference type="GO" id="GO:0047570">
    <property type="term" value="F:3-oxoadipate enol-lactonase activity"/>
    <property type="evidence" value="ECO:0007669"/>
    <property type="project" value="UniProtKB-EC"/>
</dbReference>
<dbReference type="Proteomes" id="UP000310719">
    <property type="component" value="Chromosome"/>
</dbReference>
<evidence type="ECO:0000313" key="5">
    <source>
        <dbReference type="Proteomes" id="UP000310719"/>
    </source>
</evidence>
<dbReference type="STRING" id="83655.APT61_09055"/>
<dbReference type="Gene3D" id="3.40.50.1820">
    <property type="entry name" value="alpha/beta hydrolase"/>
    <property type="match status" value="1"/>
</dbReference>
<dbReference type="PANTHER" id="PTHR43433:SF5">
    <property type="entry name" value="AB HYDROLASE-1 DOMAIN-CONTAINING PROTEIN"/>
    <property type="match status" value="1"/>
</dbReference>
<dbReference type="PANTHER" id="PTHR43433">
    <property type="entry name" value="HYDROLASE, ALPHA/BETA FOLD FAMILY PROTEIN"/>
    <property type="match status" value="1"/>
</dbReference>
<dbReference type="EMBL" id="PDLK01000002">
    <property type="protein sequence ID" value="PHH04621.1"/>
    <property type="molecule type" value="Genomic_DNA"/>
</dbReference>
<evidence type="ECO:0000313" key="4">
    <source>
        <dbReference type="Proteomes" id="UP000222768"/>
    </source>
</evidence>
<dbReference type="EMBL" id="LR590464">
    <property type="protein sequence ID" value="VTP69287.1"/>
    <property type="molecule type" value="Genomic_DNA"/>
</dbReference>
<gene>
    <name evidence="3" type="primary">catD</name>
    <name evidence="2" type="synonym">pcaD</name>
    <name evidence="2" type="ORF">CRX53_11870</name>
    <name evidence="3" type="ORF">NCTC13032_04188</name>
</gene>
<accession>A0A4U9HXG4</accession>
<proteinExistence type="predicted"/>
<dbReference type="AlphaFoldDB" id="A0A4U9HXG4"/>
<name>A0A4U9HXG4_9ENTR</name>
<evidence type="ECO:0000313" key="2">
    <source>
        <dbReference type="EMBL" id="PHH04621.1"/>
    </source>
</evidence>
<keyword evidence="3" id="KW-0378">Hydrolase</keyword>
<dbReference type="GO" id="GO:0042952">
    <property type="term" value="P:beta-ketoadipate pathway"/>
    <property type="evidence" value="ECO:0007669"/>
    <property type="project" value="InterPro"/>
</dbReference>
<dbReference type="RefSeq" id="WP_032611385.1">
    <property type="nucleotide sequence ID" value="NZ_CP083630.1"/>
</dbReference>